<proteinExistence type="predicted"/>
<dbReference type="InterPro" id="IPR012340">
    <property type="entry name" value="NA-bd_OB-fold"/>
</dbReference>
<dbReference type="SUPFAM" id="SSF50249">
    <property type="entry name" value="Nucleic acid-binding proteins"/>
    <property type="match status" value="1"/>
</dbReference>
<dbReference type="Proteomes" id="UP000289738">
    <property type="component" value="Chromosome B02"/>
</dbReference>
<comment type="caution">
    <text evidence="2">The sequence shown here is derived from an EMBL/GenBank/DDBJ whole genome shotgun (WGS) entry which is preliminary data.</text>
</comment>
<dbReference type="CDD" id="cd04480">
    <property type="entry name" value="RPA1_DBD_A_like"/>
    <property type="match status" value="1"/>
</dbReference>
<protein>
    <recommendedName>
        <fullName evidence="1">Replication protein A 70 kDa DNA-binding subunit B/D first OB fold domain-containing protein</fullName>
    </recommendedName>
</protein>
<organism evidence="2 3">
    <name type="scientific">Arachis hypogaea</name>
    <name type="common">Peanut</name>
    <dbReference type="NCBI Taxonomy" id="3818"/>
    <lineage>
        <taxon>Eukaryota</taxon>
        <taxon>Viridiplantae</taxon>
        <taxon>Streptophyta</taxon>
        <taxon>Embryophyta</taxon>
        <taxon>Tracheophyta</taxon>
        <taxon>Spermatophyta</taxon>
        <taxon>Magnoliopsida</taxon>
        <taxon>eudicotyledons</taxon>
        <taxon>Gunneridae</taxon>
        <taxon>Pentapetalae</taxon>
        <taxon>rosids</taxon>
        <taxon>fabids</taxon>
        <taxon>Fabales</taxon>
        <taxon>Fabaceae</taxon>
        <taxon>Papilionoideae</taxon>
        <taxon>50 kb inversion clade</taxon>
        <taxon>dalbergioids sensu lato</taxon>
        <taxon>Dalbergieae</taxon>
        <taxon>Pterocarpus clade</taxon>
        <taxon>Arachis</taxon>
    </lineage>
</organism>
<feature type="domain" description="Replication protein A 70 kDa DNA-binding subunit B/D first OB fold" evidence="1">
    <location>
        <begin position="12"/>
        <end position="68"/>
    </location>
</feature>
<dbReference type="Gene3D" id="2.40.50.140">
    <property type="entry name" value="Nucleic acid-binding proteins"/>
    <property type="match status" value="2"/>
</dbReference>
<name>A0A445AI42_ARAHY</name>
<dbReference type="EMBL" id="SDMP01000012">
    <property type="protein sequence ID" value="RYR26101.1"/>
    <property type="molecule type" value="Genomic_DNA"/>
</dbReference>
<dbReference type="InterPro" id="IPR003871">
    <property type="entry name" value="RFA1B/D_OB_1st"/>
</dbReference>
<reference evidence="2 3" key="1">
    <citation type="submission" date="2019-01" db="EMBL/GenBank/DDBJ databases">
        <title>Sequencing of cultivated peanut Arachis hypogaea provides insights into genome evolution and oil improvement.</title>
        <authorList>
            <person name="Chen X."/>
        </authorList>
    </citation>
    <scope>NUCLEOTIDE SEQUENCE [LARGE SCALE GENOMIC DNA]</scope>
    <source>
        <strain evidence="3">cv. Fuhuasheng</strain>
        <tissue evidence="2">Leaves</tissue>
    </source>
</reference>
<evidence type="ECO:0000313" key="3">
    <source>
        <dbReference type="Proteomes" id="UP000289738"/>
    </source>
</evidence>
<sequence>MLRHYFFLQYHKIQATVEDHLITNFIDQLKEGDVFIISDFKVIPNGGLVRVTRNLFRILFKCSTSVIPAASTTISNPGSTLISVDEVHQKCTDYDYLIDFVGILCGLKRQRDVESNGKILKVMSLEVFVDGMKILYNLLSDCYAFVDINSFKKYQRPPVVLLQSFKIKVNGGDDNVFHCQLYSRDVEHFIIRIKVFVEDGTSCGMFVLLDNAATKLLGRTCSDVFLF</sequence>
<gene>
    <name evidence="2" type="ORF">Ahy_B02g060258</name>
</gene>
<dbReference type="AlphaFoldDB" id="A0A445AI42"/>
<evidence type="ECO:0000259" key="1">
    <source>
        <dbReference type="Pfam" id="PF02721"/>
    </source>
</evidence>
<accession>A0A445AI42</accession>
<keyword evidence="3" id="KW-1185">Reference proteome</keyword>
<dbReference type="Pfam" id="PF02721">
    <property type="entry name" value="DUF223"/>
    <property type="match status" value="1"/>
</dbReference>
<evidence type="ECO:0000313" key="2">
    <source>
        <dbReference type="EMBL" id="RYR26101.1"/>
    </source>
</evidence>